<feature type="DNA-binding region" description="H-T-H motif" evidence="4">
    <location>
        <begin position="39"/>
        <end position="58"/>
    </location>
</feature>
<dbReference type="Proteomes" id="UP000199072">
    <property type="component" value="Unassembled WGS sequence"/>
</dbReference>
<evidence type="ECO:0000256" key="1">
    <source>
        <dbReference type="ARBA" id="ARBA00023015"/>
    </source>
</evidence>
<evidence type="ECO:0000313" key="6">
    <source>
        <dbReference type="EMBL" id="SDE15599.1"/>
    </source>
</evidence>
<dbReference type="PROSITE" id="PS50977">
    <property type="entry name" value="HTH_TETR_2"/>
    <property type="match status" value="1"/>
</dbReference>
<keyword evidence="2 4" id="KW-0238">DNA-binding</keyword>
<dbReference type="Pfam" id="PF00440">
    <property type="entry name" value="TetR_N"/>
    <property type="match status" value="1"/>
</dbReference>
<keyword evidence="3" id="KW-0804">Transcription</keyword>
<dbReference type="RefSeq" id="WP_240315221.1">
    <property type="nucleotide sequence ID" value="NZ_FNAI01000004.1"/>
</dbReference>
<name>A0A1G7AL74_9SPHI</name>
<dbReference type="Gene3D" id="1.10.357.10">
    <property type="entry name" value="Tetracycline Repressor, domain 2"/>
    <property type="match status" value="1"/>
</dbReference>
<dbReference type="PROSITE" id="PS01081">
    <property type="entry name" value="HTH_TETR_1"/>
    <property type="match status" value="1"/>
</dbReference>
<dbReference type="InterPro" id="IPR011075">
    <property type="entry name" value="TetR_C"/>
</dbReference>
<dbReference type="PANTHER" id="PTHR47506">
    <property type="entry name" value="TRANSCRIPTIONAL REGULATORY PROTEIN"/>
    <property type="match status" value="1"/>
</dbReference>
<dbReference type="InterPro" id="IPR023772">
    <property type="entry name" value="DNA-bd_HTH_TetR-type_CS"/>
</dbReference>
<dbReference type="Pfam" id="PF16925">
    <property type="entry name" value="TetR_C_13"/>
    <property type="match status" value="1"/>
</dbReference>
<proteinExistence type="predicted"/>
<sequence>MFALHTRQYLLMTKAETTRLGILQKAFGLIYRNGYQATSIDDILVDSPVTKGAFFYHFKNKEEMGLAMIQEIMYPGMYDVMIKPLAGSANPVQEIHLMMTNLFLKVPFFEVKYGCPAVNLIDEMAPLNAAFHKALGKLITEWQQAMETSLGNGKAAGIVRADVDPKQVSCFIAAGYSGIRNMGKLLGTPCYTSYLHELKNYLTRLQ</sequence>
<reference evidence="6 7" key="1">
    <citation type="submission" date="2016-10" db="EMBL/GenBank/DDBJ databases">
        <authorList>
            <person name="de Groot N.N."/>
        </authorList>
    </citation>
    <scope>NUCLEOTIDE SEQUENCE [LARGE SCALE GENOMIC DNA]</scope>
    <source>
        <strain evidence="6 7">47C3B</strain>
    </source>
</reference>
<evidence type="ECO:0000313" key="7">
    <source>
        <dbReference type="Proteomes" id="UP000199072"/>
    </source>
</evidence>
<organism evidence="6 7">
    <name type="scientific">Mucilaginibacter pineti</name>
    <dbReference type="NCBI Taxonomy" id="1391627"/>
    <lineage>
        <taxon>Bacteria</taxon>
        <taxon>Pseudomonadati</taxon>
        <taxon>Bacteroidota</taxon>
        <taxon>Sphingobacteriia</taxon>
        <taxon>Sphingobacteriales</taxon>
        <taxon>Sphingobacteriaceae</taxon>
        <taxon>Mucilaginibacter</taxon>
    </lineage>
</organism>
<dbReference type="InterPro" id="IPR009057">
    <property type="entry name" value="Homeodomain-like_sf"/>
</dbReference>
<dbReference type="STRING" id="1391627.SAMN05216464_104160"/>
<evidence type="ECO:0000259" key="5">
    <source>
        <dbReference type="PROSITE" id="PS50977"/>
    </source>
</evidence>
<accession>A0A1G7AL74</accession>
<evidence type="ECO:0000256" key="2">
    <source>
        <dbReference type="ARBA" id="ARBA00023125"/>
    </source>
</evidence>
<keyword evidence="7" id="KW-1185">Reference proteome</keyword>
<keyword evidence="1" id="KW-0805">Transcription regulation</keyword>
<dbReference type="AlphaFoldDB" id="A0A1G7AL74"/>
<dbReference type="PANTHER" id="PTHR47506:SF6">
    <property type="entry name" value="HTH-TYPE TRANSCRIPTIONAL REPRESSOR NEMR"/>
    <property type="match status" value="1"/>
</dbReference>
<dbReference type="SUPFAM" id="SSF46689">
    <property type="entry name" value="Homeodomain-like"/>
    <property type="match status" value="1"/>
</dbReference>
<dbReference type="InterPro" id="IPR001647">
    <property type="entry name" value="HTH_TetR"/>
</dbReference>
<gene>
    <name evidence="6" type="ORF">SAMN05216464_104160</name>
</gene>
<dbReference type="SUPFAM" id="SSF48498">
    <property type="entry name" value="Tetracyclin repressor-like, C-terminal domain"/>
    <property type="match status" value="1"/>
</dbReference>
<feature type="domain" description="HTH tetR-type" evidence="5">
    <location>
        <begin position="16"/>
        <end position="76"/>
    </location>
</feature>
<evidence type="ECO:0000256" key="4">
    <source>
        <dbReference type="PROSITE-ProRule" id="PRU00335"/>
    </source>
</evidence>
<evidence type="ECO:0000256" key="3">
    <source>
        <dbReference type="ARBA" id="ARBA00023163"/>
    </source>
</evidence>
<dbReference type="EMBL" id="FNAI01000004">
    <property type="protein sequence ID" value="SDE15599.1"/>
    <property type="molecule type" value="Genomic_DNA"/>
</dbReference>
<dbReference type="InterPro" id="IPR036271">
    <property type="entry name" value="Tet_transcr_reg_TetR-rel_C_sf"/>
</dbReference>
<dbReference type="GO" id="GO:0003677">
    <property type="term" value="F:DNA binding"/>
    <property type="evidence" value="ECO:0007669"/>
    <property type="project" value="UniProtKB-UniRule"/>
</dbReference>
<protein>
    <submittedName>
        <fullName evidence="6">Transcriptional regulator, TetR family</fullName>
    </submittedName>
</protein>